<gene>
    <name evidence="3" type="ORF">GCM10019016_039440</name>
</gene>
<dbReference type="Gene3D" id="3.30.980.40">
    <property type="match status" value="1"/>
</dbReference>
<evidence type="ECO:0000259" key="2">
    <source>
        <dbReference type="Pfam" id="PF17854"/>
    </source>
</evidence>
<evidence type="ECO:0000313" key="3">
    <source>
        <dbReference type="EMBL" id="GAA3496843.1"/>
    </source>
</evidence>
<dbReference type="EMBL" id="BAAAXF010000025">
    <property type="protein sequence ID" value="GAA3496843.1"/>
    <property type="molecule type" value="Genomic_DNA"/>
</dbReference>
<name>A0ABP6TQR4_9ACTN</name>
<dbReference type="PANTHER" id="PTHR22683:SF41">
    <property type="entry name" value="DNA TRANSLOCASE FTSK"/>
    <property type="match status" value="1"/>
</dbReference>
<dbReference type="PANTHER" id="PTHR22683">
    <property type="entry name" value="SPORULATION PROTEIN RELATED"/>
    <property type="match status" value="1"/>
</dbReference>
<reference evidence="4" key="1">
    <citation type="journal article" date="2019" name="Int. J. Syst. Evol. Microbiol.">
        <title>The Global Catalogue of Microorganisms (GCM) 10K type strain sequencing project: providing services to taxonomists for standard genome sequencing and annotation.</title>
        <authorList>
            <consortium name="The Broad Institute Genomics Platform"/>
            <consortium name="The Broad Institute Genome Sequencing Center for Infectious Disease"/>
            <person name="Wu L."/>
            <person name="Ma J."/>
        </authorList>
    </citation>
    <scope>NUCLEOTIDE SEQUENCE [LARGE SCALE GENOMIC DNA]</scope>
    <source>
        <strain evidence="4">JCM 4816</strain>
    </source>
</reference>
<feature type="region of interest" description="Disordered" evidence="1">
    <location>
        <begin position="103"/>
        <end position="138"/>
    </location>
</feature>
<feature type="compositionally biased region" description="Basic and acidic residues" evidence="1">
    <location>
        <begin position="103"/>
        <end position="122"/>
    </location>
</feature>
<comment type="caution">
    <text evidence="3">The sequence shown here is derived from an EMBL/GenBank/DDBJ whole genome shotgun (WGS) entry which is preliminary data.</text>
</comment>
<dbReference type="Proteomes" id="UP001501455">
    <property type="component" value="Unassembled WGS sequence"/>
</dbReference>
<dbReference type="InterPro" id="IPR041027">
    <property type="entry name" value="FtsK_alpha"/>
</dbReference>
<dbReference type="InterPro" id="IPR027417">
    <property type="entry name" value="P-loop_NTPase"/>
</dbReference>
<evidence type="ECO:0000256" key="1">
    <source>
        <dbReference type="SAM" id="MobiDB-lite"/>
    </source>
</evidence>
<organism evidence="3 4">
    <name type="scientific">Streptomyces prasinosporus</name>
    <dbReference type="NCBI Taxonomy" id="68256"/>
    <lineage>
        <taxon>Bacteria</taxon>
        <taxon>Bacillati</taxon>
        <taxon>Actinomycetota</taxon>
        <taxon>Actinomycetes</taxon>
        <taxon>Kitasatosporales</taxon>
        <taxon>Streptomycetaceae</taxon>
        <taxon>Streptomyces</taxon>
        <taxon>Streptomyces albogriseolus group</taxon>
    </lineage>
</organism>
<accession>A0ABP6TQR4</accession>
<proteinExistence type="predicted"/>
<feature type="domain" description="FtsK alpha" evidence="2">
    <location>
        <begin position="2"/>
        <end position="40"/>
    </location>
</feature>
<keyword evidence="4" id="KW-1185">Reference proteome</keyword>
<sequence>MKVERITALTKNIAYAVASPDVRIISPIPGKSAVGIEIPNTDREMVNLGDVLRLAESAEDDDPMLVAFGKDVEGGYVMHSLAKMPHMLVAGRHRIRQVVLHQLPDHVGHDAGDPGGRPDDPGRPQAGRADGVRGHSRT</sequence>
<evidence type="ECO:0000313" key="4">
    <source>
        <dbReference type="Proteomes" id="UP001501455"/>
    </source>
</evidence>
<dbReference type="Pfam" id="PF17854">
    <property type="entry name" value="FtsK_alpha"/>
    <property type="match status" value="1"/>
</dbReference>
<dbReference type="Gene3D" id="3.40.50.300">
    <property type="entry name" value="P-loop containing nucleotide triphosphate hydrolases"/>
    <property type="match status" value="1"/>
</dbReference>
<protein>
    <recommendedName>
        <fullName evidence="2">FtsK alpha domain-containing protein</fullName>
    </recommendedName>
</protein>
<dbReference type="InterPro" id="IPR050206">
    <property type="entry name" value="FtsK/SpoIIIE/SftA"/>
</dbReference>